<evidence type="ECO:0000256" key="7">
    <source>
        <dbReference type="ARBA" id="ARBA00023315"/>
    </source>
</evidence>
<dbReference type="GO" id="GO:0005794">
    <property type="term" value="C:Golgi apparatus"/>
    <property type="evidence" value="ECO:0007669"/>
    <property type="project" value="TreeGrafter"/>
</dbReference>
<dbReference type="EC" id="2.3.1.225" evidence="8"/>
<feature type="transmembrane region" description="Helical" evidence="8">
    <location>
        <begin position="269"/>
        <end position="292"/>
    </location>
</feature>
<keyword evidence="4 8" id="KW-0812">Transmembrane</keyword>
<dbReference type="HOGENOM" id="CLU_042181_0_0_1"/>
<evidence type="ECO:0000256" key="4">
    <source>
        <dbReference type="ARBA" id="ARBA00022692"/>
    </source>
</evidence>
<keyword evidence="9" id="KW-0732">Signal</keyword>
<keyword evidence="5 8" id="KW-1133">Transmembrane helix</keyword>
<dbReference type="AlphaFoldDB" id="A4S693"/>
<evidence type="ECO:0000313" key="11">
    <source>
        <dbReference type="EMBL" id="ABO99345.1"/>
    </source>
</evidence>
<dbReference type="KEGG" id="olu:OSTLU_17764"/>
<evidence type="ECO:0000256" key="9">
    <source>
        <dbReference type="SAM" id="SignalP"/>
    </source>
</evidence>
<proteinExistence type="inferred from homology"/>
<reference evidence="11 12" key="1">
    <citation type="journal article" date="2007" name="Proc. Natl. Acad. Sci. U.S.A.">
        <title>The tiny eukaryote Ostreococcus provides genomic insights into the paradox of plankton speciation.</title>
        <authorList>
            <person name="Palenik B."/>
            <person name="Grimwood J."/>
            <person name="Aerts A."/>
            <person name="Rouze P."/>
            <person name="Salamov A."/>
            <person name="Putnam N."/>
            <person name="Dupont C."/>
            <person name="Jorgensen R."/>
            <person name="Derelle E."/>
            <person name="Rombauts S."/>
            <person name="Zhou K."/>
            <person name="Otillar R."/>
            <person name="Merchant S.S."/>
            <person name="Podell S."/>
            <person name="Gaasterland T."/>
            <person name="Napoli C."/>
            <person name="Gendler K."/>
            <person name="Manuell A."/>
            <person name="Tai V."/>
            <person name="Vallon O."/>
            <person name="Piganeau G."/>
            <person name="Jancek S."/>
            <person name="Heijde M."/>
            <person name="Jabbari K."/>
            <person name="Bowler C."/>
            <person name="Lohr M."/>
            <person name="Robbens S."/>
            <person name="Werner G."/>
            <person name="Dubchak I."/>
            <person name="Pazour G.J."/>
            <person name="Ren Q."/>
            <person name="Paulsen I."/>
            <person name="Delwiche C."/>
            <person name="Schmutz J."/>
            <person name="Rokhsar D."/>
            <person name="Van de Peer Y."/>
            <person name="Moreau H."/>
            <person name="Grigoriev I.V."/>
        </authorList>
    </citation>
    <scope>NUCLEOTIDE SEQUENCE [LARGE SCALE GENOMIC DNA]</scope>
    <source>
        <strain evidence="11 12">CCE9901</strain>
    </source>
</reference>
<dbReference type="OrthoDB" id="498049at2759"/>
<protein>
    <recommendedName>
        <fullName evidence="8">S-acyltransferase</fullName>
        <ecNumber evidence="8">2.3.1.225</ecNumber>
    </recommendedName>
    <alternativeName>
        <fullName evidence="8">Palmitoyltransferase</fullName>
    </alternativeName>
</protein>
<evidence type="ECO:0000256" key="8">
    <source>
        <dbReference type="RuleBase" id="RU079119"/>
    </source>
</evidence>
<dbReference type="eggNOG" id="KOG1312">
    <property type="taxonomic scope" value="Eukaryota"/>
</dbReference>
<evidence type="ECO:0000256" key="2">
    <source>
        <dbReference type="ARBA" id="ARBA00008574"/>
    </source>
</evidence>
<accession>A4S693</accession>
<name>A4S693_OSTLU</name>
<dbReference type="PANTHER" id="PTHR22883">
    <property type="entry name" value="ZINC FINGER DHHC DOMAIN CONTAINING PROTEIN"/>
    <property type="match status" value="1"/>
</dbReference>
<dbReference type="GeneID" id="5005111"/>
<evidence type="ECO:0000256" key="6">
    <source>
        <dbReference type="ARBA" id="ARBA00023136"/>
    </source>
</evidence>
<dbReference type="GO" id="GO:0006612">
    <property type="term" value="P:protein targeting to membrane"/>
    <property type="evidence" value="ECO:0007669"/>
    <property type="project" value="TreeGrafter"/>
</dbReference>
<feature type="transmembrane region" description="Helical" evidence="8">
    <location>
        <begin position="202"/>
        <end position="222"/>
    </location>
</feature>
<dbReference type="Proteomes" id="UP000001568">
    <property type="component" value="Chromosome 13"/>
</dbReference>
<dbReference type="Pfam" id="PF01529">
    <property type="entry name" value="DHHC"/>
    <property type="match status" value="1"/>
</dbReference>
<evidence type="ECO:0000313" key="12">
    <source>
        <dbReference type="Proteomes" id="UP000001568"/>
    </source>
</evidence>
<evidence type="ECO:0000256" key="5">
    <source>
        <dbReference type="ARBA" id="ARBA00022989"/>
    </source>
</evidence>
<comment type="subcellular location">
    <subcellularLocation>
        <location evidence="1">Membrane</location>
        <topology evidence="1">Multi-pass membrane protein</topology>
    </subcellularLocation>
</comment>
<dbReference type="Gramene" id="ABO99345">
    <property type="protein sequence ID" value="ABO99345"/>
    <property type="gene ID" value="OSTLU_17764"/>
</dbReference>
<comment type="domain">
    <text evidence="8">The DHHC domain is required for palmitoyltransferase activity.</text>
</comment>
<dbReference type="GO" id="GO:0019706">
    <property type="term" value="F:protein-cysteine S-palmitoyltransferase activity"/>
    <property type="evidence" value="ECO:0007669"/>
    <property type="project" value="UniProtKB-EC"/>
</dbReference>
<dbReference type="PROSITE" id="PS50216">
    <property type="entry name" value="DHHC"/>
    <property type="match status" value="1"/>
</dbReference>
<sequence length="373" mass="41220">MTRALALALAPLACVAVVVLGPTKRFERSALGRAHRALGDAAPRVATALVTIAVCDRKRGAAVASACFDALDRPNPLGQIVYLTLAIGGHASFVEGVEKRLLDGGDARGWTAATSAAFAFACATWALVCCSEPGTITRENNEEYLKAYAYDEIVYHRKRCRTTGKDAPARSKWCTTTERRVARFDHFCVWVNNTIGANNLRWFLLFLFAQLVLVGYVTLACAHAVRRSMTRRDCWSLRFQHETPSGARATLGNDKALLYRFVVYHYAPAVTLGVFCALVFVLLSVFLGYNVWLAAKNVTTNETFKWELVRESVETMKGERAGGSGDEQIDWGEMTRNKYDVGIWGNIKEVLFPPVKTPSAFALPWDALKAKRP</sequence>
<comment type="catalytic activity">
    <reaction evidence="8">
        <text>L-cysteinyl-[protein] + hexadecanoyl-CoA = S-hexadecanoyl-L-cysteinyl-[protein] + CoA</text>
        <dbReference type="Rhea" id="RHEA:36683"/>
        <dbReference type="Rhea" id="RHEA-COMP:10131"/>
        <dbReference type="Rhea" id="RHEA-COMP:11032"/>
        <dbReference type="ChEBI" id="CHEBI:29950"/>
        <dbReference type="ChEBI" id="CHEBI:57287"/>
        <dbReference type="ChEBI" id="CHEBI:57379"/>
        <dbReference type="ChEBI" id="CHEBI:74151"/>
        <dbReference type="EC" id="2.3.1.225"/>
    </reaction>
</comment>
<evidence type="ECO:0000256" key="1">
    <source>
        <dbReference type="ARBA" id="ARBA00004141"/>
    </source>
</evidence>
<dbReference type="InterPro" id="IPR039859">
    <property type="entry name" value="PFA4/ZDH16/20/ERF2-like"/>
</dbReference>
<dbReference type="InterPro" id="IPR001594">
    <property type="entry name" value="Palmitoyltrfase_DHHC"/>
</dbReference>
<dbReference type="EMBL" id="CP000593">
    <property type="protein sequence ID" value="ABO99345.1"/>
    <property type="molecule type" value="Genomic_DNA"/>
</dbReference>
<keyword evidence="7 8" id="KW-0012">Acyltransferase</keyword>
<organism evidence="11 12">
    <name type="scientific">Ostreococcus lucimarinus (strain CCE9901)</name>
    <dbReference type="NCBI Taxonomy" id="436017"/>
    <lineage>
        <taxon>Eukaryota</taxon>
        <taxon>Viridiplantae</taxon>
        <taxon>Chlorophyta</taxon>
        <taxon>Mamiellophyceae</taxon>
        <taxon>Mamiellales</taxon>
        <taxon>Bathycoccaceae</taxon>
        <taxon>Ostreococcus</taxon>
    </lineage>
</organism>
<keyword evidence="3 8" id="KW-0808">Transferase</keyword>
<feature type="domain" description="Palmitoyltransferase DHHC" evidence="10">
    <location>
        <begin position="156"/>
        <end position="306"/>
    </location>
</feature>
<dbReference type="GO" id="GO:0016020">
    <property type="term" value="C:membrane"/>
    <property type="evidence" value="ECO:0007669"/>
    <property type="project" value="UniProtKB-SubCell"/>
</dbReference>
<dbReference type="GO" id="GO:0005783">
    <property type="term" value="C:endoplasmic reticulum"/>
    <property type="evidence" value="ECO:0007669"/>
    <property type="project" value="TreeGrafter"/>
</dbReference>
<gene>
    <name evidence="11" type="ORF">OSTLU_17764</name>
</gene>
<dbReference type="OMA" id="PARSKWC"/>
<keyword evidence="12" id="KW-1185">Reference proteome</keyword>
<dbReference type="RefSeq" id="XP_001421052.1">
    <property type="nucleotide sequence ID" value="XM_001421015.1"/>
</dbReference>
<feature type="chain" id="PRO_5002673077" description="S-acyltransferase" evidence="9">
    <location>
        <begin position="17"/>
        <end position="373"/>
    </location>
</feature>
<evidence type="ECO:0000259" key="10">
    <source>
        <dbReference type="Pfam" id="PF01529"/>
    </source>
</evidence>
<evidence type="ECO:0000256" key="3">
    <source>
        <dbReference type="ARBA" id="ARBA00022679"/>
    </source>
</evidence>
<keyword evidence="6 8" id="KW-0472">Membrane</keyword>
<comment type="similarity">
    <text evidence="2 8">Belongs to the DHHC palmitoyltransferase family.</text>
</comment>
<dbReference type="PANTHER" id="PTHR22883:SF445">
    <property type="entry name" value="PALMITOYLTRANSFERASE"/>
    <property type="match status" value="1"/>
</dbReference>
<feature type="signal peptide" evidence="9">
    <location>
        <begin position="1"/>
        <end position="16"/>
    </location>
</feature>